<dbReference type="EMBL" id="NVQR01000121">
    <property type="protein sequence ID" value="PCH59381.1"/>
    <property type="molecule type" value="Genomic_DNA"/>
</dbReference>
<evidence type="ECO:0000256" key="6">
    <source>
        <dbReference type="ARBA" id="ARBA00023136"/>
    </source>
</evidence>
<evidence type="ECO:0000256" key="4">
    <source>
        <dbReference type="ARBA" id="ARBA00022692"/>
    </source>
</evidence>
<dbReference type="GO" id="GO:0015628">
    <property type="term" value="P:protein secretion by the type II secretion system"/>
    <property type="evidence" value="ECO:0007669"/>
    <property type="project" value="InterPro"/>
</dbReference>
<accession>A0A2A4MH79</accession>
<proteinExistence type="inferred from homology"/>
<keyword evidence="5 8" id="KW-1133">Transmembrane helix</keyword>
<dbReference type="Pfam" id="PF07963">
    <property type="entry name" value="N_methyl"/>
    <property type="match status" value="1"/>
</dbReference>
<dbReference type="InterPro" id="IPR002416">
    <property type="entry name" value="T2SS_protein-GspH"/>
</dbReference>
<dbReference type="Proteomes" id="UP000218172">
    <property type="component" value="Unassembled WGS sequence"/>
</dbReference>
<feature type="transmembrane region" description="Helical" evidence="8">
    <location>
        <begin position="12"/>
        <end position="32"/>
    </location>
</feature>
<dbReference type="GO" id="GO:0016020">
    <property type="term" value="C:membrane"/>
    <property type="evidence" value="ECO:0007669"/>
    <property type="project" value="UniProtKB-SubCell"/>
</dbReference>
<dbReference type="GO" id="GO:0009289">
    <property type="term" value="C:pilus"/>
    <property type="evidence" value="ECO:0007669"/>
    <property type="project" value="InterPro"/>
</dbReference>
<dbReference type="GO" id="GO:0015627">
    <property type="term" value="C:type II protein secretion system complex"/>
    <property type="evidence" value="ECO:0007669"/>
    <property type="project" value="InterPro"/>
</dbReference>
<keyword evidence="7" id="KW-0281">Fimbrium</keyword>
<evidence type="ECO:0000256" key="3">
    <source>
        <dbReference type="ARBA" id="ARBA00022481"/>
    </source>
</evidence>
<gene>
    <name evidence="9" type="ORF">COC19_07170</name>
</gene>
<reference evidence="10" key="1">
    <citation type="submission" date="2017-08" db="EMBL/GenBank/DDBJ databases">
        <title>A dynamic microbial community with high functional redundancy inhabits the cold, oxic subseafloor aquifer.</title>
        <authorList>
            <person name="Tully B.J."/>
            <person name="Wheat C.G."/>
            <person name="Glazer B.T."/>
            <person name="Huber J.A."/>
        </authorList>
    </citation>
    <scope>NUCLEOTIDE SEQUENCE [LARGE SCALE GENOMIC DNA]</scope>
</reference>
<comment type="similarity">
    <text evidence="2 7">Belongs to the N-Me-Phe pilin family.</text>
</comment>
<organism evidence="9 10">
    <name type="scientific">SAR86 cluster bacterium</name>
    <dbReference type="NCBI Taxonomy" id="2030880"/>
    <lineage>
        <taxon>Bacteria</taxon>
        <taxon>Pseudomonadati</taxon>
        <taxon>Pseudomonadota</taxon>
        <taxon>Gammaproteobacteria</taxon>
        <taxon>SAR86 cluster</taxon>
    </lineage>
</organism>
<evidence type="ECO:0000256" key="1">
    <source>
        <dbReference type="ARBA" id="ARBA00004167"/>
    </source>
</evidence>
<dbReference type="PANTHER" id="PTHR30093:SF34">
    <property type="entry name" value="PREPILIN PEPTIDASE-DEPENDENT PROTEIN D"/>
    <property type="match status" value="1"/>
</dbReference>
<keyword evidence="3" id="KW-0488">Methylation</keyword>
<dbReference type="InterPro" id="IPR001082">
    <property type="entry name" value="Pilin"/>
</dbReference>
<protein>
    <submittedName>
        <fullName evidence="9">Pilus assembly protein TapA</fullName>
    </submittedName>
</protein>
<dbReference type="PROSITE" id="PS00409">
    <property type="entry name" value="PROKAR_NTER_METHYL"/>
    <property type="match status" value="1"/>
</dbReference>
<evidence type="ECO:0000256" key="2">
    <source>
        <dbReference type="ARBA" id="ARBA00005233"/>
    </source>
</evidence>
<evidence type="ECO:0000256" key="7">
    <source>
        <dbReference type="RuleBase" id="RU000389"/>
    </source>
</evidence>
<dbReference type="PANTHER" id="PTHR30093">
    <property type="entry name" value="GENERAL SECRETION PATHWAY PROTEIN G"/>
    <property type="match status" value="1"/>
</dbReference>
<dbReference type="SUPFAM" id="SSF54523">
    <property type="entry name" value="Pili subunits"/>
    <property type="match status" value="1"/>
</dbReference>
<dbReference type="NCBIfam" id="TIGR02532">
    <property type="entry name" value="IV_pilin_GFxxxE"/>
    <property type="match status" value="1"/>
</dbReference>
<evidence type="ECO:0000256" key="8">
    <source>
        <dbReference type="SAM" id="Phobius"/>
    </source>
</evidence>
<keyword evidence="4 8" id="KW-0812">Transmembrane</keyword>
<evidence type="ECO:0000313" key="9">
    <source>
        <dbReference type="EMBL" id="PCH59381.1"/>
    </source>
</evidence>
<evidence type="ECO:0000256" key="5">
    <source>
        <dbReference type="ARBA" id="ARBA00022989"/>
    </source>
</evidence>
<evidence type="ECO:0000313" key="10">
    <source>
        <dbReference type="Proteomes" id="UP000218172"/>
    </source>
</evidence>
<comment type="subcellular location">
    <subcellularLocation>
        <location evidence="1">Membrane</location>
        <topology evidence="1">Single-pass membrane protein</topology>
    </subcellularLocation>
</comment>
<sequence length="138" mass="14675">MMNNRQQGFTLIELMIVVAIIGILASVALPAYDLYRNRARFSEAILAVGVYKSSIIVSAHTDASLALADFDSGTNGLPPAQLLSASRHGITVLNGAITVTWKSDGSDLAGTTYTLTAQNNTPPIQWLEAGTCTLRGYC</sequence>
<name>A0A2A4MH79_9GAMM</name>
<keyword evidence="6 8" id="KW-0472">Membrane</keyword>
<dbReference type="PRINTS" id="PR00885">
    <property type="entry name" value="BCTERIALGSPH"/>
</dbReference>
<dbReference type="AlphaFoldDB" id="A0A2A4MH79"/>
<comment type="caution">
    <text evidence="9">The sequence shown here is derived from an EMBL/GenBank/DDBJ whole genome shotgun (WGS) entry which is preliminary data.</text>
</comment>
<dbReference type="InterPro" id="IPR045584">
    <property type="entry name" value="Pilin-like"/>
</dbReference>
<dbReference type="InterPro" id="IPR012902">
    <property type="entry name" value="N_methyl_site"/>
</dbReference>
<dbReference type="Pfam" id="PF00114">
    <property type="entry name" value="Pilin"/>
    <property type="match status" value="1"/>
</dbReference>
<dbReference type="GO" id="GO:0007155">
    <property type="term" value="P:cell adhesion"/>
    <property type="evidence" value="ECO:0007669"/>
    <property type="project" value="InterPro"/>
</dbReference>
<dbReference type="Gene3D" id="3.30.700.10">
    <property type="entry name" value="Glycoprotein, Type 4 Pilin"/>
    <property type="match status" value="1"/>
</dbReference>